<dbReference type="EMBL" id="MLJW01000130">
    <property type="protein sequence ID" value="OIQ97636.1"/>
    <property type="molecule type" value="Genomic_DNA"/>
</dbReference>
<dbReference type="SUPFAM" id="SSF52540">
    <property type="entry name" value="P-loop containing nucleoside triphosphate hydrolases"/>
    <property type="match status" value="1"/>
</dbReference>
<organism evidence="1">
    <name type="scientific">mine drainage metagenome</name>
    <dbReference type="NCBI Taxonomy" id="410659"/>
    <lineage>
        <taxon>unclassified sequences</taxon>
        <taxon>metagenomes</taxon>
        <taxon>ecological metagenomes</taxon>
    </lineage>
</organism>
<dbReference type="GO" id="GO:0051782">
    <property type="term" value="P:negative regulation of cell division"/>
    <property type="evidence" value="ECO:0007669"/>
    <property type="project" value="InterPro"/>
</dbReference>
<dbReference type="GO" id="GO:0051301">
    <property type="term" value="P:cell division"/>
    <property type="evidence" value="ECO:0007669"/>
    <property type="project" value="UniProtKB-KW"/>
</dbReference>
<protein>
    <submittedName>
        <fullName evidence="1">Cell division inhibitor SulA</fullName>
    </submittedName>
</protein>
<proteinExistence type="predicted"/>
<dbReference type="InterPro" id="IPR047610">
    <property type="entry name" value="ImuA_translesion"/>
</dbReference>
<dbReference type="Gene3D" id="3.40.50.300">
    <property type="entry name" value="P-loop containing nucleotide triphosphate hydrolases"/>
    <property type="match status" value="1"/>
</dbReference>
<gene>
    <name evidence="1" type="primary">sulA_3</name>
    <name evidence="1" type="ORF">GALL_203950</name>
</gene>
<dbReference type="Pfam" id="PF03846">
    <property type="entry name" value="SulA"/>
    <property type="match status" value="1"/>
</dbReference>
<dbReference type="AlphaFoldDB" id="A0A1J5RZY8"/>
<dbReference type="InterPro" id="IPR017166">
    <property type="entry name" value="UCP037290"/>
</dbReference>
<accession>A0A1J5RZY8</accession>
<comment type="caution">
    <text evidence="1">The sequence shown here is derived from an EMBL/GenBank/DDBJ whole genome shotgun (WGS) entry which is preliminary data.</text>
</comment>
<keyword evidence="1" id="KW-0131">Cell cycle</keyword>
<dbReference type="PIRSF" id="PIRSF037290">
    <property type="entry name" value="UCP037290"/>
    <property type="match status" value="1"/>
</dbReference>
<dbReference type="GO" id="GO:0009432">
    <property type="term" value="P:SOS response"/>
    <property type="evidence" value="ECO:0007669"/>
    <property type="project" value="InterPro"/>
</dbReference>
<keyword evidence="1" id="KW-0132">Cell division</keyword>
<dbReference type="InterPro" id="IPR027417">
    <property type="entry name" value="P-loop_NTPase"/>
</dbReference>
<evidence type="ECO:0000313" key="1">
    <source>
        <dbReference type="EMBL" id="OIQ97636.1"/>
    </source>
</evidence>
<dbReference type="InterPro" id="IPR004596">
    <property type="entry name" value="Cell_div_suppressor_SulA"/>
</dbReference>
<name>A0A1J5RZY8_9ZZZZ</name>
<dbReference type="NCBIfam" id="NF033429">
    <property type="entry name" value="ImuA_translesion"/>
    <property type="match status" value="1"/>
</dbReference>
<sequence length="242" mass="25249">MPAAVSLGEVLARPDVWRGDCLANAAIPAVASGFARLDAELPGGGWPRGTLTEILADGAGLGECSLLLPALIRMRQEGRWSLLVAPPHAPHGPAWSSAGIDLARLAVVSPTRPRDALWAAEQALASGALGAVLCWTAHADARQVRRLQVAVAGSEALAFLFRPGRARTESSAAALRLLLSAGSRGTLGVDLLKRRGPPCTRTLTLEVPRPLKWREEYESESALAGTPSALAPARSPGAIVFA</sequence>
<reference evidence="1" key="1">
    <citation type="submission" date="2016-10" db="EMBL/GenBank/DDBJ databases">
        <title>Sequence of Gallionella enrichment culture.</title>
        <authorList>
            <person name="Poehlein A."/>
            <person name="Muehling M."/>
            <person name="Daniel R."/>
        </authorList>
    </citation>
    <scope>NUCLEOTIDE SEQUENCE</scope>
</reference>